<protein>
    <submittedName>
        <fullName evidence="4">Sequence-specific DNA binding transcription factor</fullName>
    </submittedName>
</protein>
<evidence type="ECO:0000313" key="4">
    <source>
        <dbReference type="WBParaSite" id="ALUE_0001477501-mRNA-1"/>
    </source>
</evidence>
<proteinExistence type="predicted"/>
<dbReference type="AlphaFoldDB" id="A0A0M3IAW8"/>
<feature type="coiled-coil region" evidence="1">
    <location>
        <begin position="105"/>
        <end position="156"/>
    </location>
</feature>
<sequence>LSDYDGYAFCRCQYCRIFQGKILSDESLNPYKNKREDKPSINTSSPNPYKHKSKWVYAPIDVSVPDVNNYNIQGAVDNFGNATNDWTRDQQAMEMRANQLREWQIQQQQQQQLQQQQQFQQQQQQLQQQQQQQQQMMQLQAQQQALQHLNQQEQMQLQNALMQQQMHQSQFPIGFNPNAQNFPSQNIDFNNNISNNPRFSNNYPNLGKNAPNHPLNHPSFIGNSPNSFNNGPNFGARFTANGPFVRTGGPNFSNSKDFIGPNQMSMPHPGQFPPNMQMQMRFPPNMLNNFNGPPMFMMQNPNPNGLDIINDPMHHMNREFENGVPVRF</sequence>
<dbReference type="Proteomes" id="UP000036681">
    <property type="component" value="Unplaced"/>
</dbReference>
<dbReference type="WBParaSite" id="ALUE_0001477501-mRNA-1">
    <property type="protein sequence ID" value="ALUE_0001477501-mRNA-1"/>
    <property type="gene ID" value="ALUE_0001477501"/>
</dbReference>
<name>A0A0M3IAW8_ASCLU</name>
<organism evidence="3 4">
    <name type="scientific">Ascaris lumbricoides</name>
    <name type="common">Giant roundworm</name>
    <dbReference type="NCBI Taxonomy" id="6252"/>
    <lineage>
        <taxon>Eukaryota</taxon>
        <taxon>Metazoa</taxon>
        <taxon>Ecdysozoa</taxon>
        <taxon>Nematoda</taxon>
        <taxon>Chromadorea</taxon>
        <taxon>Rhabditida</taxon>
        <taxon>Spirurina</taxon>
        <taxon>Ascaridomorpha</taxon>
        <taxon>Ascaridoidea</taxon>
        <taxon>Ascarididae</taxon>
        <taxon>Ascaris</taxon>
    </lineage>
</organism>
<evidence type="ECO:0000313" key="3">
    <source>
        <dbReference type="Proteomes" id="UP000036681"/>
    </source>
</evidence>
<keyword evidence="1" id="KW-0175">Coiled coil</keyword>
<reference evidence="4" key="1">
    <citation type="submission" date="2017-02" db="UniProtKB">
        <authorList>
            <consortium name="WormBaseParasite"/>
        </authorList>
    </citation>
    <scope>IDENTIFICATION</scope>
</reference>
<accession>A0A0M3IAW8</accession>
<evidence type="ECO:0000256" key="2">
    <source>
        <dbReference type="SAM" id="MobiDB-lite"/>
    </source>
</evidence>
<feature type="region of interest" description="Disordered" evidence="2">
    <location>
        <begin position="29"/>
        <end position="50"/>
    </location>
</feature>
<keyword evidence="3" id="KW-1185">Reference proteome</keyword>
<evidence type="ECO:0000256" key="1">
    <source>
        <dbReference type="SAM" id="Coils"/>
    </source>
</evidence>